<evidence type="ECO:0000256" key="1">
    <source>
        <dbReference type="SAM" id="Phobius"/>
    </source>
</evidence>
<keyword evidence="3" id="KW-1185">Reference proteome</keyword>
<dbReference type="AlphaFoldDB" id="A0A4U0H6P7"/>
<dbReference type="EMBL" id="SUKA01000003">
    <property type="protein sequence ID" value="TJY66022.1"/>
    <property type="molecule type" value="Genomic_DNA"/>
</dbReference>
<protein>
    <submittedName>
        <fullName evidence="2">Uncharacterized protein</fullName>
    </submittedName>
</protein>
<keyword evidence="1" id="KW-1133">Transmembrane helix</keyword>
<dbReference type="Proteomes" id="UP000309872">
    <property type="component" value="Unassembled WGS sequence"/>
</dbReference>
<gene>
    <name evidence="2" type="ORF">FAZ19_13085</name>
</gene>
<comment type="caution">
    <text evidence="2">The sequence shown here is derived from an EMBL/GenBank/DDBJ whole genome shotgun (WGS) entry which is preliminary data.</text>
</comment>
<organism evidence="2 3">
    <name type="scientific">Sphingobacterium alkalisoli</name>
    <dbReference type="NCBI Taxonomy" id="1874115"/>
    <lineage>
        <taxon>Bacteria</taxon>
        <taxon>Pseudomonadati</taxon>
        <taxon>Bacteroidota</taxon>
        <taxon>Sphingobacteriia</taxon>
        <taxon>Sphingobacteriales</taxon>
        <taxon>Sphingobacteriaceae</taxon>
        <taxon>Sphingobacterium</taxon>
    </lineage>
</organism>
<feature type="transmembrane region" description="Helical" evidence="1">
    <location>
        <begin position="100"/>
        <end position="127"/>
    </location>
</feature>
<sequence length="128" mass="14509">MTTLQTNTPWLIQDMLGEIGIKQKLGIVLLWLLTLFVFAGTVLQLIDPAAGILDIGILSVLILGLISGLLAIFCSIWLQELLWQPFKTFRKHLGNHFNQLTSWQLCVLYFSVFFLLVYAVLLCLIIVF</sequence>
<accession>A0A4U0H6P7</accession>
<keyword evidence="1" id="KW-0812">Transmembrane</keyword>
<evidence type="ECO:0000313" key="3">
    <source>
        <dbReference type="Proteomes" id="UP000309872"/>
    </source>
</evidence>
<feature type="transmembrane region" description="Helical" evidence="1">
    <location>
        <begin position="52"/>
        <end position="79"/>
    </location>
</feature>
<name>A0A4U0H6P7_9SPHI</name>
<dbReference type="OrthoDB" id="711053at2"/>
<dbReference type="RefSeq" id="WP_136821151.1">
    <property type="nucleotide sequence ID" value="NZ_BMJX01000003.1"/>
</dbReference>
<reference evidence="2 3" key="1">
    <citation type="submission" date="2019-04" db="EMBL/GenBank/DDBJ databases">
        <title>Sphingobacterium olei sp. nov., isolated from oil-contaminated soil.</title>
        <authorList>
            <person name="Liu B."/>
        </authorList>
    </citation>
    <scope>NUCLEOTIDE SEQUENCE [LARGE SCALE GENOMIC DNA]</scope>
    <source>
        <strain evidence="2 3">Y3L14</strain>
    </source>
</reference>
<proteinExistence type="predicted"/>
<feature type="transmembrane region" description="Helical" evidence="1">
    <location>
        <begin position="25"/>
        <end position="46"/>
    </location>
</feature>
<evidence type="ECO:0000313" key="2">
    <source>
        <dbReference type="EMBL" id="TJY66022.1"/>
    </source>
</evidence>
<keyword evidence="1" id="KW-0472">Membrane</keyword>